<dbReference type="Pfam" id="PF13173">
    <property type="entry name" value="AAA_14"/>
    <property type="match status" value="1"/>
</dbReference>
<gene>
    <name evidence="3" type="ORF">NCTC1934_01299</name>
</gene>
<accession>A0A378YBI0</accession>
<dbReference type="SUPFAM" id="SSF52540">
    <property type="entry name" value="P-loop containing nucleoside triphosphate hydrolases"/>
    <property type="match status" value="1"/>
</dbReference>
<evidence type="ECO:0000259" key="1">
    <source>
        <dbReference type="Pfam" id="PF13173"/>
    </source>
</evidence>
<organism evidence="3 4">
    <name type="scientific">Nocardia otitidiscaviarum</name>
    <dbReference type="NCBI Taxonomy" id="1823"/>
    <lineage>
        <taxon>Bacteria</taxon>
        <taxon>Bacillati</taxon>
        <taxon>Actinomycetota</taxon>
        <taxon>Actinomycetes</taxon>
        <taxon>Mycobacteriales</taxon>
        <taxon>Nocardiaceae</taxon>
        <taxon>Nocardia</taxon>
    </lineage>
</organism>
<dbReference type="AlphaFoldDB" id="A0A378YBI0"/>
<evidence type="ECO:0000313" key="4">
    <source>
        <dbReference type="Proteomes" id="UP000255467"/>
    </source>
</evidence>
<proteinExistence type="predicted"/>
<keyword evidence="4" id="KW-1185">Reference proteome</keyword>
<protein>
    <recommendedName>
        <fullName evidence="5">ATP-binding protein</fullName>
    </recommendedName>
</protein>
<name>A0A378YBI0_9NOCA</name>
<feature type="domain" description="AAA" evidence="1">
    <location>
        <begin position="8"/>
        <end position="125"/>
    </location>
</feature>
<evidence type="ECO:0000259" key="2">
    <source>
        <dbReference type="Pfam" id="PF13635"/>
    </source>
</evidence>
<sequence length="401" mass="44456">MHEALGDTRVVLVNGARQCGKSTLVARIAREIGATWRSLDNPETRQAASYDPTQFVLDTSPLVIDEVQRVPELLLAIKETVDADGRPGRFLLTGSARVMALRSVPDALPGRMETIELWPLSQGEIDGAPDRFVDCAFERGPELRHEGTESRDDYVERIARGGFPEAVAREGKRRSRFFSSYIADLINRDVMQLSEIERTTEMFALINLVAARSGQLLVPGALGNELGISKDTVARYLRLLEEVFLIKRIPAWSRNLTTRAVATSKVIMADAGIAAHLCGADPRTLRAVNGPLGPLLEGFVAAEIARQLTWSDQDARMFHYRTRDNVEVDIVLENNRREVIAIEVKAAATVKSEDFRGLRHLAERLGNDLLAGYVLYTGTETLPFGPKFRALPVSALWNTRP</sequence>
<dbReference type="InterPro" id="IPR025420">
    <property type="entry name" value="DUF4143"/>
</dbReference>
<dbReference type="PANTHER" id="PTHR43566:SF2">
    <property type="entry name" value="DUF4143 DOMAIN-CONTAINING PROTEIN"/>
    <property type="match status" value="1"/>
</dbReference>
<dbReference type="Proteomes" id="UP000255467">
    <property type="component" value="Unassembled WGS sequence"/>
</dbReference>
<dbReference type="Pfam" id="PF13635">
    <property type="entry name" value="DUF4143"/>
    <property type="match status" value="1"/>
</dbReference>
<feature type="domain" description="DUF4143" evidence="2">
    <location>
        <begin position="188"/>
        <end position="346"/>
    </location>
</feature>
<reference evidence="3 4" key="1">
    <citation type="submission" date="2018-06" db="EMBL/GenBank/DDBJ databases">
        <authorList>
            <consortium name="Pathogen Informatics"/>
            <person name="Doyle S."/>
        </authorList>
    </citation>
    <scope>NUCLEOTIDE SEQUENCE [LARGE SCALE GENOMIC DNA]</scope>
    <source>
        <strain evidence="3 4">NCTC1934</strain>
    </source>
</reference>
<dbReference type="InterPro" id="IPR041682">
    <property type="entry name" value="AAA_14"/>
</dbReference>
<dbReference type="EMBL" id="UGRY01000002">
    <property type="protein sequence ID" value="SUA73871.1"/>
    <property type="molecule type" value="Genomic_DNA"/>
</dbReference>
<dbReference type="InterPro" id="IPR027417">
    <property type="entry name" value="P-loop_NTPase"/>
</dbReference>
<evidence type="ECO:0008006" key="5">
    <source>
        <dbReference type="Google" id="ProtNLM"/>
    </source>
</evidence>
<dbReference type="PANTHER" id="PTHR43566">
    <property type="entry name" value="CONSERVED PROTEIN"/>
    <property type="match status" value="1"/>
</dbReference>
<evidence type="ECO:0000313" key="3">
    <source>
        <dbReference type="EMBL" id="SUA73871.1"/>
    </source>
</evidence>